<dbReference type="SMART" id="SM00225">
    <property type="entry name" value="BTB"/>
    <property type="match status" value="1"/>
</dbReference>
<accession>A0A4Y2VBX0</accession>
<feature type="domain" description="BTB" evidence="3">
    <location>
        <begin position="24"/>
        <end position="89"/>
    </location>
</feature>
<dbReference type="AlphaFoldDB" id="A0A4Y2VBX0"/>
<protein>
    <recommendedName>
        <fullName evidence="3">BTB domain-containing protein</fullName>
    </recommendedName>
</protein>
<reference evidence="4 5" key="1">
    <citation type="journal article" date="2019" name="Sci. Rep.">
        <title>Orb-weaving spider Araneus ventricosus genome elucidates the spidroin gene catalogue.</title>
        <authorList>
            <person name="Kono N."/>
            <person name="Nakamura H."/>
            <person name="Ohtoshi R."/>
            <person name="Moran D.A.P."/>
            <person name="Shinohara A."/>
            <person name="Yoshida Y."/>
            <person name="Fujiwara M."/>
            <person name="Mori M."/>
            <person name="Tomita M."/>
            <person name="Arakawa K."/>
        </authorList>
    </citation>
    <scope>NUCLEOTIDE SEQUENCE [LARGE SCALE GENOMIC DNA]</scope>
</reference>
<keyword evidence="1" id="KW-0880">Kelch repeat</keyword>
<keyword evidence="2" id="KW-0677">Repeat</keyword>
<evidence type="ECO:0000313" key="5">
    <source>
        <dbReference type="Proteomes" id="UP000499080"/>
    </source>
</evidence>
<dbReference type="InterPro" id="IPR000210">
    <property type="entry name" value="BTB/POZ_dom"/>
</dbReference>
<dbReference type="Gene3D" id="3.30.710.10">
    <property type="entry name" value="Potassium Channel Kv1.1, Chain A"/>
    <property type="match status" value="1"/>
</dbReference>
<dbReference type="Proteomes" id="UP000499080">
    <property type="component" value="Unassembled WGS sequence"/>
</dbReference>
<evidence type="ECO:0000259" key="3">
    <source>
        <dbReference type="PROSITE" id="PS50097"/>
    </source>
</evidence>
<dbReference type="PANTHER" id="PTHR45632">
    <property type="entry name" value="LD33804P"/>
    <property type="match status" value="1"/>
</dbReference>
<comment type="caution">
    <text evidence="4">The sequence shown here is derived from an EMBL/GenBank/DDBJ whole genome shotgun (WGS) entry which is preliminary data.</text>
</comment>
<dbReference type="OrthoDB" id="6482909at2759"/>
<name>A0A4Y2VBX0_ARAVE</name>
<evidence type="ECO:0000313" key="4">
    <source>
        <dbReference type="EMBL" id="GBO21227.1"/>
    </source>
</evidence>
<dbReference type="PROSITE" id="PS50097">
    <property type="entry name" value="BTB"/>
    <property type="match status" value="1"/>
</dbReference>
<proteinExistence type="predicted"/>
<dbReference type="InterPro" id="IPR011333">
    <property type="entry name" value="SKP1/BTB/POZ_sf"/>
</dbReference>
<organism evidence="4 5">
    <name type="scientific">Araneus ventricosus</name>
    <name type="common">Orbweaver spider</name>
    <name type="synonym">Epeira ventricosa</name>
    <dbReference type="NCBI Taxonomy" id="182803"/>
    <lineage>
        <taxon>Eukaryota</taxon>
        <taxon>Metazoa</taxon>
        <taxon>Ecdysozoa</taxon>
        <taxon>Arthropoda</taxon>
        <taxon>Chelicerata</taxon>
        <taxon>Arachnida</taxon>
        <taxon>Araneae</taxon>
        <taxon>Araneomorphae</taxon>
        <taxon>Entelegynae</taxon>
        <taxon>Araneoidea</taxon>
        <taxon>Araneidae</taxon>
        <taxon>Araneus</taxon>
    </lineage>
</organism>
<evidence type="ECO:0000256" key="1">
    <source>
        <dbReference type="ARBA" id="ARBA00022441"/>
    </source>
</evidence>
<keyword evidence="5" id="KW-1185">Reference proteome</keyword>
<dbReference type="PANTHER" id="PTHR45632:SF3">
    <property type="entry name" value="KELCH-LIKE PROTEIN 32"/>
    <property type="match status" value="1"/>
</dbReference>
<dbReference type="SUPFAM" id="SSF54695">
    <property type="entry name" value="POZ domain"/>
    <property type="match status" value="1"/>
</dbReference>
<gene>
    <name evidence="4" type="ORF">AVEN_106977_1</name>
</gene>
<dbReference type="Pfam" id="PF00651">
    <property type="entry name" value="BTB"/>
    <property type="match status" value="1"/>
</dbReference>
<sequence>MSLPSTSFDEICNSGSWEGMQQFTNGTLQTDDGKDCRIHRLVLSQRSEYFHPSFSFNLNQETIVMHNINSKTLKSILQYIYTGTIKLDEKNVCDLMIASDYLPLDDLVKSYGYFAIQNMTSINCLSFLSIA</sequence>
<evidence type="ECO:0000256" key="2">
    <source>
        <dbReference type="ARBA" id="ARBA00022737"/>
    </source>
</evidence>
<dbReference type="EMBL" id="BGPR01044453">
    <property type="protein sequence ID" value="GBO21227.1"/>
    <property type="molecule type" value="Genomic_DNA"/>
</dbReference>